<feature type="compositionally biased region" description="Acidic residues" evidence="1">
    <location>
        <begin position="134"/>
        <end position="150"/>
    </location>
</feature>
<feature type="region of interest" description="Disordered" evidence="1">
    <location>
        <begin position="1"/>
        <end position="109"/>
    </location>
</feature>
<reference evidence="3" key="1">
    <citation type="journal article" date="2015" name="BMC Genomics">
        <title>Genomic and transcriptomic analysis of the endophytic fungus Pestalotiopsis fici reveals its lifestyle and high potential for synthesis of natural products.</title>
        <authorList>
            <person name="Wang X."/>
            <person name="Zhang X."/>
            <person name="Liu L."/>
            <person name="Xiang M."/>
            <person name="Wang W."/>
            <person name="Sun X."/>
            <person name="Che Y."/>
            <person name="Guo L."/>
            <person name="Liu G."/>
            <person name="Guo L."/>
            <person name="Wang C."/>
            <person name="Yin W.B."/>
            <person name="Stadler M."/>
            <person name="Zhang X."/>
            <person name="Liu X."/>
        </authorList>
    </citation>
    <scope>NUCLEOTIDE SEQUENCE [LARGE SCALE GENOMIC DNA]</scope>
    <source>
        <strain evidence="3">W106-1 / CGMCC3.15140</strain>
    </source>
</reference>
<dbReference type="EMBL" id="KI912118">
    <property type="protein sequence ID" value="ETS75395.1"/>
    <property type="molecule type" value="Genomic_DNA"/>
</dbReference>
<evidence type="ECO:0000256" key="1">
    <source>
        <dbReference type="SAM" id="MobiDB-lite"/>
    </source>
</evidence>
<keyword evidence="3" id="KW-1185">Reference proteome</keyword>
<dbReference type="OMA" id="WAIEIME"/>
<feature type="region of interest" description="Disordered" evidence="1">
    <location>
        <begin position="134"/>
        <end position="177"/>
    </location>
</feature>
<evidence type="ECO:0000313" key="3">
    <source>
        <dbReference type="Proteomes" id="UP000030651"/>
    </source>
</evidence>
<dbReference type="InParanoid" id="W3WNA2"/>
<feature type="compositionally biased region" description="Basic and acidic residues" evidence="1">
    <location>
        <begin position="151"/>
        <end position="167"/>
    </location>
</feature>
<dbReference type="OrthoDB" id="4186058at2759"/>
<proteinExistence type="predicted"/>
<sequence length="307" mass="34473">MRPHTPIINTARTEPNVTSPPETPTTTGSPSFNRKFGAASVDPKHGRGRLRHSSIPPLGGVGSQFNNHTLGIRPEDISPRSSKSSDDESEKSASPSHSPRPNIYGTGFSQFISTSSTHAHTSTVVVEAAFEIEECSDEDEDAMDSGDEYEDVRRPDSYEYPDSDRGSSRPHSRSALHEVDSKLMDSFLDLKTCYSSDDDSELELDEFEIKKRALRQEKRLRRMTSGSIGKRTVSERGSDSDREDLQPWDTGDSSLRRLRRKVNRRSLLSDIIIELKEPNSDGEVVWDEDEINLARELPFWTMEVDSD</sequence>
<protein>
    <submittedName>
        <fullName evidence="2">Uncharacterized protein</fullName>
    </submittedName>
</protein>
<feature type="compositionally biased region" description="Basic and acidic residues" evidence="1">
    <location>
        <begin position="73"/>
        <end position="86"/>
    </location>
</feature>
<gene>
    <name evidence="2" type="ORF">PFICI_12339</name>
</gene>
<feature type="compositionally biased region" description="Low complexity" evidence="1">
    <location>
        <begin position="13"/>
        <end position="31"/>
    </location>
</feature>
<feature type="region of interest" description="Disordered" evidence="1">
    <location>
        <begin position="221"/>
        <end position="250"/>
    </location>
</feature>
<feature type="compositionally biased region" description="Basic and acidic residues" evidence="1">
    <location>
        <begin position="232"/>
        <end position="245"/>
    </location>
</feature>
<accession>W3WNA2</accession>
<dbReference type="RefSeq" id="XP_007839111.1">
    <property type="nucleotide sequence ID" value="XM_007840920.1"/>
</dbReference>
<dbReference type="GeneID" id="19277352"/>
<dbReference type="HOGENOM" id="CLU_041686_0_0_1"/>
<dbReference type="AlphaFoldDB" id="W3WNA2"/>
<organism evidence="2 3">
    <name type="scientific">Pestalotiopsis fici (strain W106-1 / CGMCC3.15140)</name>
    <dbReference type="NCBI Taxonomy" id="1229662"/>
    <lineage>
        <taxon>Eukaryota</taxon>
        <taxon>Fungi</taxon>
        <taxon>Dikarya</taxon>
        <taxon>Ascomycota</taxon>
        <taxon>Pezizomycotina</taxon>
        <taxon>Sordariomycetes</taxon>
        <taxon>Xylariomycetidae</taxon>
        <taxon>Amphisphaeriales</taxon>
        <taxon>Sporocadaceae</taxon>
        <taxon>Pestalotiopsis</taxon>
    </lineage>
</organism>
<dbReference type="eggNOG" id="ENOG502SR1A">
    <property type="taxonomic scope" value="Eukaryota"/>
</dbReference>
<dbReference type="KEGG" id="pfy:PFICI_12339"/>
<name>W3WNA2_PESFW</name>
<evidence type="ECO:0000313" key="2">
    <source>
        <dbReference type="EMBL" id="ETS75395.1"/>
    </source>
</evidence>
<dbReference type="Proteomes" id="UP000030651">
    <property type="component" value="Unassembled WGS sequence"/>
</dbReference>